<dbReference type="EMBL" id="JBEPMU010000006">
    <property type="protein sequence ID" value="MET3654038.1"/>
    <property type="molecule type" value="Genomic_DNA"/>
</dbReference>
<dbReference type="RefSeq" id="WP_354015412.1">
    <property type="nucleotide sequence ID" value="NZ_JBEPMU010000006.1"/>
</dbReference>
<gene>
    <name evidence="1" type="ORF">ABIC75_003776</name>
</gene>
<keyword evidence="2" id="KW-1185">Reference proteome</keyword>
<accession>A0ABV2K1V0</accession>
<organism evidence="1 2">
    <name type="scientific">Dyella japonica</name>
    <dbReference type="NCBI Taxonomy" id="231455"/>
    <lineage>
        <taxon>Bacteria</taxon>
        <taxon>Pseudomonadati</taxon>
        <taxon>Pseudomonadota</taxon>
        <taxon>Gammaproteobacteria</taxon>
        <taxon>Lysobacterales</taxon>
        <taxon>Rhodanobacteraceae</taxon>
        <taxon>Dyella</taxon>
    </lineage>
</organism>
<dbReference type="Proteomes" id="UP001549184">
    <property type="component" value="Unassembled WGS sequence"/>
</dbReference>
<evidence type="ECO:0000313" key="2">
    <source>
        <dbReference type="Proteomes" id="UP001549184"/>
    </source>
</evidence>
<sequence>MTDETKVDGMTLETMLHRVTWIKDVTCDKTQPVTEFDRNRIHLFATELHAHLAAQSAMRVDEEDWRIGHFERARDLARELGFSGITGALTELAALLSKGKPQP</sequence>
<name>A0ABV2K1V0_9GAMM</name>
<comment type="caution">
    <text evidence="1">The sequence shown here is derived from an EMBL/GenBank/DDBJ whole genome shotgun (WGS) entry which is preliminary data.</text>
</comment>
<protein>
    <submittedName>
        <fullName evidence="1">Uncharacterized protein</fullName>
    </submittedName>
</protein>
<reference evidence="1 2" key="1">
    <citation type="submission" date="2024-06" db="EMBL/GenBank/DDBJ databases">
        <title>Sorghum-associated microbial communities from plants grown in Nebraska, USA.</title>
        <authorList>
            <person name="Schachtman D."/>
        </authorList>
    </citation>
    <scope>NUCLEOTIDE SEQUENCE [LARGE SCALE GENOMIC DNA]</scope>
    <source>
        <strain evidence="1 2">1073</strain>
    </source>
</reference>
<proteinExistence type="predicted"/>
<evidence type="ECO:0000313" key="1">
    <source>
        <dbReference type="EMBL" id="MET3654038.1"/>
    </source>
</evidence>